<name>A0A2A9NWF0_9AGAR</name>
<sequence length="258" mass="29056">MACSICHTNHSSSYNFLLTCFLCFRRYHHRCHFPPVSDQELVARLKASVPATCDPANDLSKWLCQKCKNRSRPAAPSSPIIILDSDPPSPSSKDAFVDLTQISDRQLEDCAPPIDLTVLSKDATPLLDLTALSDSTMMDVSQEQASGDMEGTTPSLFRYLFGGSCQHSRFPSSVSPIVATFHAPKTEKPLAWLQQMVPELSDLNWIQRAIRRRQDFRHGRFKHTDKNTPYQSPRNGRNSFVFTAASWTERAVKAKNRK</sequence>
<dbReference type="InterPro" id="IPR011011">
    <property type="entry name" value="Znf_FYVE_PHD"/>
</dbReference>
<keyword evidence="2 4" id="KW-0863">Zinc-finger</keyword>
<evidence type="ECO:0000256" key="1">
    <source>
        <dbReference type="ARBA" id="ARBA00022723"/>
    </source>
</evidence>
<evidence type="ECO:0000313" key="6">
    <source>
        <dbReference type="EMBL" id="PFH52043.1"/>
    </source>
</evidence>
<evidence type="ECO:0000313" key="7">
    <source>
        <dbReference type="Proteomes" id="UP000242287"/>
    </source>
</evidence>
<evidence type="ECO:0000256" key="4">
    <source>
        <dbReference type="PROSITE-ProRule" id="PRU00146"/>
    </source>
</evidence>
<dbReference type="SMART" id="SM00249">
    <property type="entry name" value="PHD"/>
    <property type="match status" value="1"/>
</dbReference>
<keyword evidence="3" id="KW-0862">Zinc</keyword>
<accession>A0A2A9NWF0</accession>
<dbReference type="AlphaFoldDB" id="A0A2A9NWF0"/>
<dbReference type="SUPFAM" id="SSF57903">
    <property type="entry name" value="FYVE/PHD zinc finger"/>
    <property type="match status" value="1"/>
</dbReference>
<proteinExistence type="predicted"/>
<dbReference type="OrthoDB" id="10033786at2759"/>
<protein>
    <recommendedName>
        <fullName evidence="5">PHD-type domain-containing protein</fullName>
    </recommendedName>
</protein>
<dbReference type="PROSITE" id="PS01359">
    <property type="entry name" value="ZF_PHD_1"/>
    <property type="match status" value="1"/>
</dbReference>
<evidence type="ECO:0000256" key="2">
    <source>
        <dbReference type="ARBA" id="ARBA00022771"/>
    </source>
</evidence>
<evidence type="ECO:0000259" key="5">
    <source>
        <dbReference type="PROSITE" id="PS50016"/>
    </source>
</evidence>
<dbReference type="InterPro" id="IPR019786">
    <property type="entry name" value="Zinc_finger_PHD-type_CS"/>
</dbReference>
<reference evidence="6 7" key="1">
    <citation type="submission" date="2014-02" db="EMBL/GenBank/DDBJ databases">
        <title>Transposable element dynamics among asymbiotic and ectomycorrhizal Amanita fungi.</title>
        <authorList>
            <consortium name="DOE Joint Genome Institute"/>
            <person name="Hess J."/>
            <person name="Skrede I."/>
            <person name="Wolfe B."/>
            <person name="LaButti K."/>
            <person name="Ohm R.A."/>
            <person name="Grigoriev I.V."/>
            <person name="Pringle A."/>
        </authorList>
    </citation>
    <scope>NUCLEOTIDE SEQUENCE [LARGE SCALE GENOMIC DNA]</scope>
    <source>
        <strain evidence="6 7">SKay4041</strain>
    </source>
</reference>
<keyword evidence="1" id="KW-0479">Metal-binding</keyword>
<dbReference type="InterPro" id="IPR013083">
    <property type="entry name" value="Znf_RING/FYVE/PHD"/>
</dbReference>
<evidence type="ECO:0000256" key="3">
    <source>
        <dbReference type="ARBA" id="ARBA00022833"/>
    </source>
</evidence>
<dbReference type="STRING" id="703135.A0A2A9NWF0"/>
<feature type="domain" description="PHD-type" evidence="5">
    <location>
        <begin position="1"/>
        <end position="70"/>
    </location>
</feature>
<dbReference type="InterPro" id="IPR019787">
    <property type="entry name" value="Znf_PHD-finger"/>
</dbReference>
<dbReference type="InterPro" id="IPR001965">
    <property type="entry name" value="Znf_PHD"/>
</dbReference>
<gene>
    <name evidence="6" type="ORF">AMATHDRAFT_2528</name>
</gene>
<keyword evidence="7" id="KW-1185">Reference proteome</keyword>
<dbReference type="Gene3D" id="3.30.40.10">
    <property type="entry name" value="Zinc/RING finger domain, C3HC4 (zinc finger)"/>
    <property type="match status" value="1"/>
</dbReference>
<dbReference type="EMBL" id="KZ301982">
    <property type="protein sequence ID" value="PFH52043.1"/>
    <property type="molecule type" value="Genomic_DNA"/>
</dbReference>
<organism evidence="6 7">
    <name type="scientific">Amanita thiersii Skay4041</name>
    <dbReference type="NCBI Taxonomy" id="703135"/>
    <lineage>
        <taxon>Eukaryota</taxon>
        <taxon>Fungi</taxon>
        <taxon>Dikarya</taxon>
        <taxon>Basidiomycota</taxon>
        <taxon>Agaricomycotina</taxon>
        <taxon>Agaricomycetes</taxon>
        <taxon>Agaricomycetidae</taxon>
        <taxon>Agaricales</taxon>
        <taxon>Pluteineae</taxon>
        <taxon>Amanitaceae</taxon>
        <taxon>Amanita</taxon>
    </lineage>
</organism>
<dbReference type="GO" id="GO:0008270">
    <property type="term" value="F:zinc ion binding"/>
    <property type="evidence" value="ECO:0007669"/>
    <property type="project" value="UniProtKB-KW"/>
</dbReference>
<dbReference type="PROSITE" id="PS50016">
    <property type="entry name" value="ZF_PHD_2"/>
    <property type="match status" value="1"/>
</dbReference>
<dbReference type="Proteomes" id="UP000242287">
    <property type="component" value="Unassembled WGS sequence"/>
</dbReference>